<keyword evidence="2" id="KW-1185">Reference proteome</keyword>
<dbReference type="Proteomes" id="UP001228049">
    <property type="component" value="Unassembled WGS sequence"/>
</dbReference>
<dbReference type="AlphaFoldDB" id="A0AAD9FEK0"/>
<feature type="non-terminal residue" evidence="1">
    <location>
        <position position="62"/>
    </location>
</feature>
<protein>
    <submittedName>
        <fullName evidence="1">Vacuolar protein sorting/targeting protein 10</fullName>
    </submittedName>
</protein>
<accession>A0AAD9FEK0</accession>
<reference evidence="1" key="1">
    <citation type="submission" date="2023-04" db="EMBL/GenBank/DDBJ databases">
        <title>Chromosome-level genome of Chaenocephalus aceratus.</title>
        <authorList>
            <person name="Park H."/>
        </authorList>
    </citation>
    <scope>NUCLEOTIDE SEQUENCE</scope>
    <source>
        <strain evidence="1">DE</strain>
        <tissue evidence="1">Muscle</tissue>
    </source>
</reference>
<dbReference type="EMBL" id="JASDAP010000005">
    <property type="protein sequence ID" value="KAK1903183.1"/>
    <property type="molecule type" value="Genomic_DNA"/>
</dbReference>
<gene>
    <name evidence="1" type="ORF">KUDE01_006140</name>
</gene>
<organism evidence="1 2">
    <name type="scientific">Dissostichus eleginoides</name>
    <name type="common">Patagonian toothfish</name>
    <name type="synonym">Dissostichus amissus</name>
    <dbReference type="NCBI Taxonomy" id="100907"/>
    <lineage>
        <taxon>Eukaryota</taxon>
        <taxon>Metazoa</taxon>
        <taxon>Chordata</taxon>
        <taxon>Craniata</taxon>
        <taxon>Vertebrata</taxon>
        <taxon>Euteleostomi</taxon>
        <taxon>Actinopterygii</taxon>
        <taxon>Neopterygii</taxon>
        <taxon>Teleostei</taxon>
        <taxon>Neoteleostei</taxon>
        <taxon>Acanthomorphata</taxon>
        <taxon>Eupercaria</taxon>
        <taxon>Perciformes</taxon>
        <taxon>Notothenioidei</taxon>
        <taxon>Nototheniidae</taxon>
        <taxon>Dissostichus</taxon>
    </lineage>
</organism>
<comment type="caution">
    <text evidence="1">The sequence shown here is derived from an EMBL/GenBank/DDBJ whole genome shotgun (WGS) entry which is preliminary data.</text>
</comment>
<name>A0AAD9FEK0_DISEL</name>
<evidence type="ECO:0000313" key="2">
    <source>
        <dbReference type="Proteomes" id="UP001228049"/>
    </source>
</evidence>
<proteinExistence type="predicted"/>
<feature type="non-terminal residue" evidence="1">
    <location>
        <position position="1"/>
    </location>
</feature>
<sequence>APGRPNPLPVYYASETAEAIHTRSPLGNKRRKSSVTCAYLHNLTRQEAKTCTGDLRECCRCG</sequence>
<evidence type="ECO:0000313" key="1">
    <source>
        <dbReference type="EMBL" id="KAK1903183.1"/>
    </source>
</evidence>